<evidence type="ECO:0000313" key="5">
    <source>
        <dbReference type="Proteomes" id="UP000281170"/>
    </source>
</evidence>
<accession>A0A0W0R0P9</accession>
<reference evidence="2 4" key="1">
    <citation type="submission" date="2015-11" db="EMBL/GenBank/DDBJ databases">
        <title>Identification of large and diverse effector repertoires of 38 Legionella species.</title>
        <authorList>
            <person name="Burstein D."/>
            <person name="Amaro F."/>
            <person name="Zusman T."/>
            <person name="Lifshitz Z."/>
            <person name="Cohen O."/>
            <person name="Gilbert J.A."/>
            <person name="Pupko T."/>
            <person name="Shuman H.A."/>
            <person name="Segal G."/>
        </authorList>
    </citation>
    <scope>NUCLEOTIDE SEQUENCE [LARGE SCALE GENOMIC DNA]</scope>
    <source>
        <strain evidence="2 4">1762-AUS-E</strain>
    </source>
</reference>
<feature type="compositionally biased region" description="Gly residues" evidence="1">
    <location>
        <begin position="93"/>
        <end position="102"/>
    </location>
</feature>
<dbReference type="KEGG" id="ladl:NCTC12735_01761"/>
<protein>
    <submittedName>
        <fullName evidence="2">Uncharacterized protein</fullName>
    </submittedName>
</protein>
<gene>
    <name evidence="2" type="ORF">Lade_1940</name>
    <name evidence="3" type="ORF">NCTC12735_01761</name>
</gene>
<sequence length="123" mass="12179">MSICECLKRVFCCIFPGGNGPEGKPILDPEGLLNASVESFKSSYAAVTGGTAQGGGASTPPPGTAARVGFISPDASPIRTVGSPRAQSTPGSDYGGVLGDNLGGTPSPVRIQSAPSPSSPMSL</sequence>
<geneLocation type="plasmid" evidence="3 5">
    <name>24</name>
</geneLocation>
<reference evidence="3 5" key="2">
    <citation type="submission" date="2018-12" db="EMBL/GenBank/DDBJ databases">
        <authorList>
            <consortium name="Pathogen Informatics"/>
        </authorList>
    </citation>
    <scope>NUCLEOTIDE SEQUENCE [LARGE SCALE GENOMIC DNA]</scope>
    <source>
        <strain evidence="3 5">NCTC12735</strain>
        <plasmid evidence="5">24</plasmid>
    </source>
</reference>
<evidence type="ECO:0000313" key="2">
    <source>
        <dbReference type="EMBL" id="KTC64646.1"/>
    </source>
</evidence>
<dbReference type="PATRIC" id="fig|45056.6.peg.2001"/>
<proteinExistence type="predicted"/>
<evidence type="ECO:0000313" key="4">
    <source>
        <dbReference type="Proteomes" id="UP000054859"/>
    </source>
</evidence>
<evidence type="ECO:0000313" key="3">
    <source>
        <dbReference type="EMBL" id="VEH86114.1"/>
    </source>
</evidence>
<organism evidence="2 4">
    <name type="scientific">Legionella adelaidensis</name>
    <dbReference type="NCBI Taxonomy" id="45056"/>
    <lineage>
        <taxon>Bacteria</taxon>
        <taxon>Pseudomonadati</taxon>
        <taxon>Pseudomonadota</taxon>
        <taxon>Gammaproteobacteria</taxon>
        <taxon>Legionellales</taxon>
        <taxon>Legionellaceae</taxon>
        <taxon>Legionella</taxon>
    </lineage>
</organism>
<dbReference type="Proteomes" id="UP000054859">
    <property type="component" value="Unassembled WGS sequence"/>
</dbReference>
<name>A0A0W0R0P9_9GAMM</name>
<keyword evidence="3" id="KW-0614">Plasmid</keyword>
<dbReference type="Proteomes" id="UP000281170">
    <property type="component" value="Plasmid 24"/>
</dbReference>
<dbReference type="RefSeq" id="WP_058463001.1">
    <property type="nucleotide sequence ID" value="NZ_CAAAHS010000001.1"/>
</dbReference>
<evidence type="ECO:0000256" key="1">
    <source>
        <dbReference type="SAM" id="MobiDB-lite"/>
    </source>
</evidence>
<keyword evidence="4" id="KW-1185">Reference proteome</keyword>
<dbReference type="STRING" id="45056.Lade_1940"/>
<dbReference type="AlphaFoldDB" id="A0A0W0R0P9"/>
<dbReference type="EMBL" id="LNKA01000019">
    <property type="protein sequence ID" value="KTC64646.1"/>
    <property type="molecule type" value="Genomic_DNA"/>
</dbReference>
<feature type="compositionally biased region" description="Polar residues" evidence="1">
    <location>
        <begin position="113"/>
        <end position="123"/>
    </location>
</feature>
<dbReference type="EMBL" id="LR134433">
    <property type="protein sequence ID" value="VEH86114.1"/>
    <property type="molecule type" value="Genomic_DNA"/>
</dbReference>
<feature type="region of interest" description="Disordered" evidence="1">
    <location>
        <begin position="48"/>
        <end position="123"/>
    </location>
</feature>